<keyword evidence="7" id="KW-1185">Reference proteome</keyword>
<dbReference type="CDD" id="cd12797">
    <property type="entry name" value="M23_peptidase"/>
    <property type="match status" value="1"/>
</dbReference>
<dbReference type="PANTHER" id="PTHR21666">
    <property type="entry name" value="PEPTIDASE-RELATED"/>
    <property type="match status" value="1"/>
</dbReference>
<dbReference type="OrthoDB" id="9815884at2"/>
<dbReference type="RefSeq" id="WP_036850819.1">
    <property type="nucleotide sequence ID" value="NZ_JQJD01000010.1"/>
</dbReference>
<feature type="coiled-coil region" evidence="2">
    <location>
        <begin position="171"/>
        <end position="244"/>
    </location>
</feature>
<feature type="domain" description="M23ase beta-sheet core" evidence="5">
    <location>
        <begin position="335"/>
        <end position="428"/>
    </location>
</feature>
<evidence type="ECO:0000259" key="5">
    <source>
        <dbReference type="Pfam" id="PF01551"/>
    </source>
</evidence>
<dbReference type="GO" id="GO:0004222">
    <property type="term" value="F:metalloendopeptidase activity"/>
    <property type="evidence" value="ECO:0007669"/>
    <property type="project" value="TreeGrafter"/>
</dbReference>
<dbReference type="PANTHER" id="PTHR21666:SF289">
    <property type="entry name" value="L-ALA--D-GLU ENDOPEPTIDASE"/>
    <property type="match status" value="1"/>
</dbReference>
<name>A0A0A2EY96_PORCN</name>
<evidence type="ECO:0000256" key="3">
    <source>
        <dbReference type="SAM" id="MobiDB-lite"/>
    </source>
</evidence>
<protein>
    <recommendedName>
        <fullName evidence="5">M23ase beta-sheet core domain-containing protein</fullName>
    </recommendedName>
</protein>
<proteinExistence type="predicted"/>
<keyword evidence="1 4" id="KW-0732">Signal</keyword>
<evidence type="ECO:0000256" key="1">
    <source>
        <dbReference type="ARBA" id="ARBA00022729"/>
    </source>
</evidence>
<dbReference type="Gene3D" id="6.10.250.3150">
    <property type="match status" value="1"/>
</dbReference>
<keyword evidence="2" id="KW-0175">Coiled coil</keyword>
<dbReference type="AlphaFoldDB" id="A0A0A2EY96"/>
<dbReference type="Pfam" id="PF01551">
    <property type="entry name" value="Peptidase_M23"/>
    <property type="match status" value="1"/>
</dbReference>
<evidence type="ECO:0000313" key="7">
    <source>
        <dbReference type="Proteomes" id="UP000030125"/>
    </source>
</evidence>
<feature type="signal peptide" evidence="4">
    <location>
        <begin position="1"/>
        <end position="20"/>
    </location>
</feature>
<feature type="region of interest" description="Disordered" evidence="3">
    <location>
        <begin position="257"/>
        <end position="284"/>
    </location>
</feature>
<feature type="compositionally biased region" description="Low complexity" evidence="3">
    <location>
        <begin position="265"/>
        <end position="275"/>
    </location>
</feature>
<dbReference type="eggNOG" id="COG4942">
    <property type="taxonomic scope" value="Bacteria"/>
</dbReference>
<dbReference type="InterPro" id="IPR011055">
    <property type="entry name" value="Dup_hybrid_motif"/>
</dbReference>
<evidence type="ECO:0000256" key="2">
    <source>
        <dbReference type="SAM" id="Coils"/>
    </source>
</evidence>
<dbReference type="SUPFAM" id="SSF51261">
    <property type="entry name" value="Duplicated hybrid motif"/>
    <property type="match status" value="1"/>
</dbReference>
<sequence length="434" mass="49263">MKRLLFILFAIALLVPFSEADLCAQKSRKVRQLESKRKTLNEEINKISALIKDTDKSKSVSLKKLNLLNQQIKARKEVIETLTAEIEEATRETGRMQLELDSLLGEFSVKQSAYVKSLQAMQSRDNAEEQLLFILSAKDFAHGLRRVRYLKDYATWQKQEAVRLRGIHARVKGKQEEIQKQAQEKTVLLNERESERANLQKSTEESRQEINKLNKQQKELKAQLNKKRKQAEALNREIEQQIAKEVVAAAERAERAAKAKKSKETTTSASKTKTATARRQKAPVQYQMNSDEVKLSGNFQNNKGHLPVPITGRYSIVSSFGEHAHESLSYVRVNNNGIDIQGQAGAEARAVFEGVVTRIFVVEGYNNSIIIRHGNYLTVYSNITSVYVKSGDKVTAGQALGKVFADPEMGGATLLHFQIWKERTKLNPQQWIRR</sequence>
<feature type="chain" id="PRO_5001987111" description="M23ase beta-sheet core domain-containing protein" evidence="4">
    <location>
        <begin position="21"/>
        <end position="434"/>
    </location>
</feature>
<dbReference type="Gene3D" id="2.70.70.10">
    <property type="entry name" value="Glucose Permease (Domain IIA)"/>
    <property type="match status" value="1"/>
</dbReference>
<evidence type="ECO:0000256" key="4">
    <source>
        <dbReference type="SAM" id="SignalP"/>
    </source>
</evidence>
<dbReference type="STRING" id="36874.HQ34_05190"/>
<dbReference type="Proteomes" id="UP000030125">
    <property type="component" value="Unassembled WGS sequence"/>
</dbReference>
<dbReference type="InterPro" id="IPR050570">
    <property type="entry name" value="Cell_wall_metabolism_enzyme"/>
</dbReference>
<organism evidence="6 7">
    <name type="scientific">Porphyromonas cangingivalis</name>
    <dbReference type="NCBI Taxonomy" id="36874"/>
    <lineage>
        <taxon>Bacteria</taxon>
        <taxon>Pseudomonadati</taxon>
        <taxon>Bacteroidota</taxon>
        <taxon>Bacteroidia</taxon>
        <taxon>Bacteroidales</taxon>
        <taxon>Porphyromonadaceae</taxon>
        <taxon>Porphyromonas</taxon>
    </lineage>
</organism>
<comment type="caution">
    <text evidence="6">The sequence shown here is derived from an EMBL/GenBank/DDBJ whole genome shotgun (WGS) entry which is preliminary data.</text>
</comment>
<accession>A0A0A2EY96</accession>
<evidence type="ECO:0000313" key="6">
    <source>
        <dbReference type="EMBL" id="KGN82500.1"/>
    </source>
</evidence>
<reference evidence="6 7" key="1">
    <citation type="submission" date="2014-08" db="EMBL/GenBank/DDBJ databases">
        <title>Porphyromonas cangingivalis strain:COT-109_OH1386 Genome sequencing.</title>
        <authorList>
            <person name="Wallis C."/>
            <person name="Deusch O."/>
            <person name="O'Flynn C."/>
            <person name="Davis I."/>
            <person name="Jospin G."/>
            <person name="Darling A.E."/>
            <person name="Coil D.A."/>
            <person name="Alexiev A."/>
            <person name="Horsfall A."/>
            <person name="Kirkwood N."/>
            <person name="Harris S."/>
            <person name="Eisen J.A."/>
        </authorList>
    </citation>
    <scope>NUCLEOTIDE SEQUENCE [LARGE SCALE GENOMIC DNA]</scope>
    <source>
        <strain evidence="7">COT-109 OH1386</strain>
    </source>
</reference>
<dbReference type="InterPro" id="IPR016047">
    <property type="entry name" value="M23ase_b-sheet_dom"/>
</dbReference>
<dbReference type="EMBL" id="JQJD01000010">
    <property type="protein sequence ID" value="KGN82500.1"/>
    <property type="molecule type" value="Genomic_DNA"/>
</dbReference>
<feature type="coiled-coil region" evidence="2">
    <location>
        <begin position="23"/>
        <end position="106"/>
    </location>
</feature>
<gene>
    <name evidence="6" type="ORF">HQ35_02810</name>
</gene>